<keyword evidence="2" id="KW-1185">Reference proteome</keyword>
<name>A0A7H8N6Y8_9ACTN</name>
<protein>
    <submittedName>
        <fullName evidence="1">Uncharacterized protein</fullName>
    </submittedName>
</protein>
<dbReference type="EMBL" id="CP054929">
    <property type="protein sequence ID" value="QKW50149.1"/>
    <property type="molecule type" value="Genomic_DNA"/>
</dbReference>
<evidence type="ECO:0000313" key="2">
    <source>
        <dbReference type="Proteomes" id="UP000509303"/>
    </source>
</evidence>
<accession>A0A7H8N6Y8</accession>
<proteinExistence type="predicted"/>
<reference evidence="1 2" key="1">
    <citation type="submission" date="2020-06" db="EMBL/GenBank/DDBJ databases">
        <title>Genome mining for natural products.</title>
        <authorList>
            <person name="Zhang B."/>
            <person name="Shi J."/>
            <person name="Ge H."/>
        </authorList>
    </citation>
    <scope>NUCLEOTIDE SEQUENCE [LARGE SCALE GENOMIC DNA]</scope>
    <source>
        <strain evidence="1 2">NA00687</strain>
    </source>
</reference>
<dbReference type="Proteomes" id="UP000509303">
    <property type="component" value="Chromosome"/>
</dbReference>
<organism evidence="1 2">
    <name type="scientific">Streptomyces buecherae</name>
    <dbReference type="NCBI Taxonomy" id="2763006"/>
    <lineage>
        <taxon>Bacteria</taxon>
        <taxon>Bacillati</taxon>
        <taxon>Actinomycetota</taxon>
        <taxon>Actinomycetes</taxon>
        <taxon>Kitasatosporales</taxon>
        <taxon>Streptomycetaceae</taxon>
        <taxon>Streptomyces</taxon>
    </lineage>
</organism>
<gene>
    <name evidence="1" type="ORF">HUT08_12045</name>
</gene>
<dbReference type="AlphaFoldDB" id="A0A7H8N6Y8"/>
<sequence>MQSGPRKLWSEVEEAYRWWEAAGRPGFQRFGLTVSTDSETVWIDDPGNPVPPSRS</sequence>
<dbReference type="RefSeq" id="WP_176161884.1">
    <property type="nucleotide sequence ID" value="NZ_CP054929.1"/>
</dbReference>
<evidence type="ECO:0000313" key="1">
    <source>
        <dbReference type="EMBL" id="QKW50149.1"/>
    </source>
</evidence>